<keyword evidence="2" id="KW-1185">Reference proteome</keyword>
<protein>
    <submittedName>
        <fullName evidence="1">Uncharacterized protein</fullName>
    </submittedName>
</protein>
<proteinExistence type="predicted"/>
<evidence type="ECO:0000313" key="2">
    <source>
        <dbReference type="Proteomes" id="UP000177791"/>
    </source>
</evidence>
<reference evidence="1 2" key="1">
    <citation type="submission" date="2016-08" db="EMBL/GenBank/DDBJ databases">
        <title>Hymenobacter coccineus sp. nov., Hymenobacter lapidarius sp. nov. and Hymenobacter glacialis sp. nov., isolated from Antarctic soil.</title>
        <authorList>
            <person name="Sedlacek I."/>
            <person name="Kralova S."/>
            <person name="Kyrova K."/>
            <person name="Maslanova I."/>
            <person name="Stankova E."/>
            <person name="Vrbovska V."/>
            <person name="Nemec M."/>
            <person name="Bartak M."/>
            <person name="Svec P."/>
            <person name="Busse H.-J."/>
            <person name="Pantucek R."/>
        </authorList>
    </citation>
    <scope>NUCLEOTIDE SEQUENCE [LARGE SCALE GENOMIC DNA]</scope>
    <source>
        <strain evidence="1 2">CCM 8648</strain>
    </source>
</reference>
<dbReference type="OrthoDB" id="885787at2"/>
<comment type="caution">
    <text evidence="1">The sequence shown here is derived from an EMBL/GenBank/DDBJ whole genome shotgun (WGS) entry which is preliminary data.</text>
</comment>
<organism evidence="1 2">
    <name type="scientific">Hymenobacter glacialis</name>
    <dbReference type="NCBI Taxonomy" id="1908236"/>
    <lineage>
        <taxon>Bacteria</taxon>
        <taxon>Pseudomonadati</taxon>
        <taxon>Bacteroidota</taxon>
        <taxon>Cytophagia</taxon>
        <taxon>Cytophagales</taxon>
        <taxon>Hymenobacteraceae</taxon>
        <taxon>Hymenobacter</taxon>
    </lineage>
</organism>
<dbReference type="STRING" id="1908236.BEN48_16295"/>
<evidence type="ECO:0000313" key="1">
    <source>
        <dbReference type="EMBL" id="OGX84224.1"/>
    </source>
</evidence>
<dbReference type="EMBL" id="MDZC01000074">
    <property type="protein sequence ID" value="OGX84224.1"/>
    <property type="molecule type" value="Genomic_DNA"/>
</dbReference>
<accession>A0A1G1T017</accession>
<dbReference type="AlphaFoldDB" id="A0A1G1T017"/>
<dbReference type="RefSeq" id="WP_070735120.1">
    <property type="nucleotide sequence ID" value="NZ_MDZC01000074.1"/>
</dbReference>
<name>A0A1G1T017_9BACT</name>
<gene>
    <name evidence="1" type="ORF">BEN48_16295</name>
</gene>
<sequence>MLDSTVLLLRIAATWPLPGLGLLALPEGATPRLVSYPLHTPLAVAAVLPNGRTHRGQATVEEIARTVSVERGLLLDFSPVLIEQLAAGTEIWLLEEAAGPFGLEP</sequence>
<dbReference type="Proteomes" id="UP000177791">
    <property type="component" value="Unassembled WGS sequence"/>
</dbReference>